<dbReference type="InterPro" id="IPR050961">
    <property type="entry name" value="BolA/IbaG_stress_morph_reg"/>
</dbReference>
<dbReference type="GO" id="GO:0005829">
    <property type="term" value="C:cytosol"/>
    <property type="evidence" value="ECO:0007669"/>
    <property type="project" value="TreeGrafter"/>
</dbReference>
<evidence type="ECO:0000256" key="1">
    <source>
        <dbReference type="ARBA" id="ARBA00005578"/>
    </source>
</evidence>
<protein>
    <submittedName>
        <fullName evidence="4">Putative regulator of murein genes BolA</fullName>
    </submittedName>
</protein>
<keyword evidence="5" id="KW-1185">Reference proteome</keyword>
<name>A0A378J154_9GAMM</name>
<dbReference type="Pfam" id="PF01722">
    <property type="entry name" value="BolA"/>
    <property type="match status" value="1"/>
</dbReference>
<organism evidence="4 5">
    <name type="scientific">Legionella donaldsonii</name>
    <dbReference type="NCBI Taxonomy" id="45060"/>
    <lineage>
        <taxon>Bacteria</taxon>
        <taxon>Pseudomonadati</taxon>
        <taxon>Pseudomonadota</taxon>
        <taxon>Gammaproteobacteria</taxon>
        <taxon>Legionellales</taxon>
        <taxon>Legionellaceae</taxon>
        <taxon>Legionella</taxon>
    </lineage>
</organism>
<evidence type="ECO:0000313" key="4">
    <source>
        <dbReference type="EMBL" id="STX41345.1"/>
    </source>
</evidence>
<dbReference type="EMBL" id="UGOA01000001">
    <property type="protein sequence ID" value="STX41345.1"/>
    <property type="molecule type" value="Genomic_DNA"/>
</dbReference>
<dbReference type="AlphaFoldDB" id="A0A378J154"/>
<reference evidence="4 5" key="1">
    <citation type="submission" date="2018-06" db="EMBL/GenBank/DDBJ databases">
        <authorList>
            <consortium name="Pathogen Informatics"/>
            <person name="Doyle S."/>
        </authorList>
    </citation>
    <scope>NUCLEOTIDE SEQUENCE [LARGE SCALE GENOMIC DNA]</scope>
    <source>
        <strain evidence="4 5">NCTC13292</strain>
    </source>
</reference>
<evidence type="ECO:0000256" key="2">
    <source>
        <dbReference type="RuleBase" id="RU003860"/>
    </source>
</evidence>
<comment type="similarity">
    <text evidence="1 2">Belongs to the BolA/IbaG family.</text>
</comment>
<dbReference type="Gene3D" id="3.30.300.90">
    <property type="entry name" value="BolA-like"/>
    <property type="match status" value="1"/>
</dbReference>
<proteinExistence type="inferred from homology"/>
<dbReference type="PANTHER" id="PTHR46229:SF2">
    <property type="entry name" value="BOLA-LIKE PROTEIN 1"/>
    <property type="match status" value="1"/>
</dbReference>
<dbReference type="RefSeq" id="WP_115220681.1">
    <property type="nucleotide sequence ID" value="NZ_UGOA01000001.1"/>
</dbReference>
<dbReference type="SUPFAM" id="SSF82657">
    <property type="entry name" value="BolA-like"/>
    <property type="match status" value="1"/>
</dbReference>
<dbReference type="GO" id="GO:0006351">
    <property type="term" value="P:DNA-templated transcription"/>
    <property type="evidence" value="ECO:0007669"/>
    <property type="project" value="TreeGrafter"/>
</dbReference>
<evidence type="ECO:0000313" key="5">
    <source>
        <dbReference type="Proteomes" id="UP000254677"/>
    </source>
</evidence>
<dbReference type="InterPro" id="IPR002634">
    <property type="entry name" value="BolA"/>
</dbReference>
<accession>A0A378J154</accession>
<evidence type="ECO:0000256" key="3">
    <source>
        <dbReference type="SAM" id="MobiDB-lite"/>
    </source>
</evidence>
<dbReference type="PANTHER" id="PTHR46229">
    <property type="entry name" value="BOLA TRANSCRIPTION REGULATOR"/>
    <property type="match status" value="1"/>
</dbReference>
<dbReference type="PIRSF" id="PIRSF003113">
    <property type="entry name" value="BolA"/>
    <property type="match status" value="1"/>
</dbReference>
<gene>
    <name evidence="4" type="primary">bolA</name>
    <name evidence="4" type="ORF">NCTC13292_00904</name>
</gene>
<dbReference type="InterPro" id="IPR036065">
    <property type="entry name" value="BolA-like_sf"/>
</dbReference>
<sequence>MSREQRITDLLSTELNPFFLTVEDESHKHHVPVGAETHFKLVIVSEKFAKLTLIARHRLVNGLLSQEFNNGLHALSLHLYTKEEWETRHRTTTNSPACRDGYRHG</sequence>
<feature type="region of interest" description="Disordered" evidence="3">
    <location>
        <begin position="86"/>
        <end position="105"/>
    </location>
</feature>
<dbReference type="OrthoDB" id="9801469at2"/>
<dbReference type="Proteomes" id="UP000254677">
    <property type="component" value="Unassembled WGS sequence"/>
</dbReference>